<evidence type="ECO:0000256" key="5">
    <source>
        <dbReference type="SAM" id="Phobius"/>
    </source>
</evidence>
<dbReference type="EMBL" id="QEAQ01000065">
    <property type="protein sequence ID" value="TPX56782.1"/>
    <property type="molecule type" value="Genomic_DNA"/>
</dbReference>
<evidence type="ECO:0000256" key="1">
    <source>
        <dbReference type="ARBA" id="ARBA00004141"/>
    </source>
</evidence>
<feature type="transmembrane region" description="Helical" evidence="5">
    <location>
        <begin position="316"/>
        <end position="336"/>
    </location>
</feature>
<feature type="domain" description="STAS" evidence="6">
    <location>
        <begin position="562"/>
        <end position="688"/>
    </location>
</feature>
<reference evidence="7 8" key="1">
    <citation type="journal article" date="2019" name="Sci. Rep.">
        <title>Comparative genomics of chytrid fungi reveal insights into the obligate biotrophic and pathogenic lifestyle of Synchytrium endobioticum.</title>
        <authorList>
            <person name="van de Vossenberg B.T.L.H."/>
            <person name="Warris S."/>
            <person name="Nguyen H.D.T."/>
            <person name="van Gent-Pelzer M.P.E."/>
            <person name="Joly D.L."/>
            <person name="van de Geest H.C."/>
            <person name="Bonants P.J.M."/>
            <person name="Smith D.S."/>
            <person name="Levesque C.A."/>
            <person name="van der Lee T.A.J."/>
        </authorList>
    </citation>
    <scope>NUCLEOTIDE SEQUENCE [LARGE SCALE GENOMIC DNA]</scope>
    <source>
        <strain evidence="7 8">CBS 809.83</strain>
    </source>
</reference>
<dbReference type="InterPro" id="IPR036513">
    <property type="entry name" value="STAS_dom_sf"/>
</dbReference>
<dbReference type="Pfam" id="PF01740">
    <property type="entry name" value="STAS"/>
    <property type="match status" value="1"/>
</dbReference>
<dbReference type="Pfam" id="PF00916">
    <property type="entry name" value="Sulfate_transp"/>
    <property type="match status" value="1"/>
</dbReference>
<comment type="subcellular location">
    <subcellularLocation>
        <location evidence="1">Membrane</location>
        <topology evidence="1">Multi-pass membrane protein</topology>
    </subcellularLocation>
</comment>
<accession>A0A507DZG0</accession>
<dbReference type="Gene3D" id="3.30.750.24">
    <property type="entry name" value="STAS domain"/>
    <property type="match status" value="1"/>
</dbReference>
<evidence type="ECO:0000313" key="8">
    <source>
        <dbReference type="Proteomes" id="UP000318582"/>
    </source>
</evidence>
<feature type="transmembrane region" description="Helical" evidence="5">
    <location>
        <begin position="282"/>
        <end position="304"/>
    </location>
</feature>
<dbReference type="Proteomes" id="UP000318582">
    <property type="component" value="Unassembled WGS sequence"/>
</dbReference>
<feature type="transmembrane region" description="Helical" evidence="5">
    <location>
        <begin position="472"/>
        <end position="492"/>
    </location>
</feature>
<dbReference type="InterPro" id="IPR002645">
    <property type="entry name" value="STAS_dom"/>
</dbReference>
<dbReference type="PROSITE" id="PS50801">
    <property type="entry name" value="STAS"/>
    <property type="match status" value="1"/>
</dbReference>
<dbReference type="GO" id="GO:0055085">
    <property type="term" value="P:transmembrane transport"/>
    <property type="evidence" value="ECO:0007669"/>
    <property type="project" value="InterPro"/>
</dbReference>
<dbReference type="PANTHER" id="PTHR11814">
    <property type="entry name" value="SULFATE TRANSPORTER"/>
    <property type="match status" value="1"/>
</dbReference>
<keyword evidence="2 5" id="KW-0812">Transmembrane</keyword>
<evidence type="ECO:0000259" key="6">
    <source>
        <dbReference type="PROSITE" id="PS50801"/>
    </source>
</evidence>
<feature type="transmembrane region" description="Helical" evidence="5">
    <location>
        <begin position="406"/>
        <end position="425"/>
    </location>
</feature>
<dbReference type="STRING" id="109895.A0A507DZG0"/>
<protein>
    <recommendedName>
        <fullName evidence="6">STAS domain-containing protein</fullName>
    </recommendedName>
</protein>
<comment type="caution">
    <text evidence="7">The sequence shown here is derived from an EMBL/GenBank/DDBJ whole genome shotgun (WGS) entry which is preliminary data.</text>
</comment>
<keyword evidence="4 5" id="KW-0472">Membrane</keyword>
<evidence type="ECO:0000256" key="2">
    <source>
        <dbReference type="ARBA" id="ARBA00022692"/>
    </source>
</evidence>
<proteinExistence type="predicted"/>
<organism evidence="7 8">
    <name type="scientific">Powellomyces hirtus</name>
    <dbReference type="NCBI Taxonomy" id="109895"/>
    <lineage>
        <taxon>Eukaryota</taxon>
        <taxon>Fungi</taxon>
        <taxon>Fungi incertae sedis</taxon>
        <taxon>Chytridiomycota</taxon>
        <taxon>Chytridiomycota incertae sedis</taxon>
        <taxon>Chytridiomycetes</taxon>
        <taxon>Spizellomycetales</taxon>
        <taxon>Powellomycetaceae</taxon>
        <taxon>Powellomyces</taxon>
    </lineage>
</organism>
<dbReference type="InterPro" id="IPR001902">
    <property type="entry name" value="SLC26A/SulP_fam"/>
</dbReference>
<keyword evidence="3 5" id="KW-1133">Transmembrane helix</keyword>
<dbReference type="CDD" id="cd07042">
    <property type="entry name" value="STAS_SulP_like_sulfate_transporter"/>
    <property type="match status" value="1"/>
</dbReference>
<feature type="transmembrane region" description="Helical" evidence="5">
    <location>
        <begin position="206"/>
        <end position="224"/>
    </location>
</feature>
<dbReference type="GO" id="GO:0016020">
    <property type="term" value="C:membrane"/>
    <property type="evidence" value="ECO:0007669"/>
    <property type="project" value="UniProtKB-SubCell"/>
</dbReference>
<evidence type="ECO:0000256" key="4">
    <source>
        <dbReference type="ARBA" id="ARBA00023136"/>
    </source>
</evidence>
<gene>
    <name evidence="7" type="ORF">PhCBS80983_g04296</name>
</gene>
<evidence type="ECO:0000313" key="7">
    <source>
        <dbReference type="EMBL" id="TPX56782.1"/>
    </source>
</evidence>
<dbReference type="SUPFAM" id="SSF52091">
    <property type="entry name" value="SpoIIaa-like"/>
    <property type="match status" value="1"/>
</dbReference>
<dbReference type="AlphaFoldDB" id="A0A507DZG0"/>
<feature type="transmembrane region" description="Helical" evidence="5">
    <location>
        <begin position="504"/>
        <end position="531"/>
    </location>
</feature>
<feature type="transmembrane region" description="Helical" evidence="5">
    <location>
        <begin position="141"/>
        <end position="168"/>
    </location>
</feature>
<evidence type="ECO:0000256" key="3">
    <source>
        <dbReference type="ARBA" id="ARBA00022989"/>
    </source>
</evidence>
<keyword evidence="8" id="KW-1185">Reference proteome</keyword>
<dbReference type="InterPro" id="IPR011547">
    <property type="entry name" value="SLC26A/SulP_dom"/>
</dbReference>
<sequence length="692" mass="74207">MSHTSWDSTTRLRVQNDYDAAQQSDQQRRRRTFLQIVDDYSGDFDRSDQSNVSRKARDSVYGGYNGPYNGAGGVPAGAPAGFNPERRPSALAMPDRKVDMTTKIISYIPIIDVIRNYSKELAAGDFRAGLTIGVVMVLRSIVFATLAAVSVPVSLVSSIVPVTIYAILGTSKQLSVGPEALAAVLIGQTVAEELEVSTDGITANQIAAVMALLVGAFALLLSLARAGFLDSVLTGFLKTGFISSVGILIAIEQLPEMMGINLALKPKPTASTFEKLIGTSKAIIQSAHIPSIAVGLSAVAFMFIMKYVKGKTTISWLKAFPEIVILVVVMIGLSAATNFQKLGIRTLGKFDNQFPTPGIPPLSMERIQRLMTGALIQTVVGFVESMAVSKDLGMQYGYNPKPNQELFALGAANVIGSMVGCFVSMGSLPRSKILADSGGRTNVASLWTAVWVTVFVFSAGPILKFLPLPTLAGFVAAAALNLIHVHEIVFVFKAKSWGEIVGMLGAFGATFFWNIEMGALMVLFVASILIVRRSVGVNMAIMGRVDLAGDEGAAKRFLDIRDHTDATLLDNVLVLGVKSPLLFFNSGNISVTVDRLLKAQEALEDGSGYAKKAGQQTIIFDMENCPSVDAAAAFLLLENIHTFQKQKIRVMFSALNPVQRSLFDTSGITVAVGPENMFRYLDEAAASATKIY</sequence>
<feature type="transmembrane region" description="Helical" evidence="5">
    <location>
        <begin position="446"/>
        <end position="466"/>
    </location>
</feature>
<name>A0A507DZG0_9FUNG</name>